<evidence type="ECO:0000313" key="1">
    <source>
        <dbReference type="EMBL" id="GGH17593.1"/>
    </source>
</evidence>
<dbReference type="Proteomes" id="UP000642938">
    <property type="component" value="Unassembled WGS sequence"/>
</dbReference>
<proteinExistence type="predicted"/>
<gene>
    <name evidence="1" type="ORF">GCM10007422_41180</name>
</gene>
<name>A0ABQ1Y9B1_9SPHI</name>
<comment type="caution">
    <text evidence="1">The sequence shown here is derived from an EMBL/GenBank/DDBJ whole genome shotgun (WGS) entry which is preliminary data.</text>
</comment>
<dbReference type="EMBL" id="BMHZ01000004">
    <property type="protein sequence ID" value="GGH17593.1"/>
    <property type="molecule type" value="Genomic_DNA"/>
</dbReference>
<organism evidence="1 2">
    <name type="scientific">Pedobacter zeae</name>
    <dbReference type="NCBI Taxonomy" id="1737356"/>
    <lineage>
        <taxon>Bacteria</taxon>
        <taxon>Pseudomonadati</taxon>
        <taxon>Bacteroidota</taxon>
        <taxon>Sphingobacteriia</taxon>
        <taxon>Sphingobacteriales</taxon>
        <taxon>Sphingobacteriaceae</taxon>
        <taxon>Pedobacter</taxon>
    </lineage>
</organism>
<keyword evidence="2" id="KW-1185">Reference proteome</keyword>
<accession>A0ABQ1Y9B1</accession>
<evidence type="ECO:0000313" key="2">
    <source>
        <dbReference type="Proteomes" id="UP000642938"/>
    </source>
</evidence>
<sequence>MLVFLIVNNVFYRLNNNINYFLFHFPTNYLSNNGVLSFFRQFYVDFIYINGIISINY</sequence>
<reference evidence="2" key="1">
    <citation type="journal article" date="2019" name="Int. J. Syst. Evol. Microbiol.">
        <title>The Global Catalogue of Microorganisms (GCM) 10K type strain sequencing project: providing services to taxonomists for standard genome sequencing and annotation.</title>
        <authorList>
            <consortium name="The Broad Institute Genomics Platform"/>
            <consortium name="The Broad Institute Genome Sequencing Center for Infectious Disease"/>
            <person name="Wu L."/>
            <person name="Ma J."/>
        </authorList>
    </citation>
    <scope>NUCLEOTIDE SEQUENCE [LARGE SCALE GENOMIC DNA]</scope>
    <source>
        <strain evidence="2">CGMCC 1.15287</strain>
    </source>
</reference>
<protein>
    <submittedName>
        <fullName evidence="1">Uncharacterized protein</fullName>
    </submittedName>
</protein>